<reference evidence="3 4" key="1">
    <citation type="submission" date="2024-03" db="EMBL/GenBank/DDBJ databases">
        <title>Bacilli Hybrid Assemblies.</title>
        <authorList>
            <person name="Kovac J."/>
        </authorList>
    </citation>
    <scope>NUCLEOTIDE SEQUENCE [LARGE SCALE GENOMIC DNA]</scope>
    <source>
        <strain evidence="3 4">FSL R7-0666</strain>
    </source>
</reference>
<accession>A0ABU9VNW1</accession>
<dbReference type="InterPro" id="IPR013610">
    <property type="entry name" value="ArdC_N"/>
</dbReference>
<feature type="domain" description="N-terminal" evidence="1">
    <location>
        <begin position="8"/>
        <end position="117"/>
    </location>
</feature>
<evidence type="ECO:0000313" key="4">
    <source>
        <dbReference type="Proteomes" id="UP001418796"/>
    </source>
</evidence>
<protein>
    <submittedName>
        <fullName evidence="3">Zincin-like metallopeptidase domain-containing protein</fullName>
    </submittedName>
</protein>
<comment type="caution">
    <text evidence="3">The sequence shown here is derived from an EMBL/GenBank/DDBJ whole genome shotgun (WGS) entry which is preliminary data.</text>
</comment>
<dbReference type="Pfam" id="PF18818">
    <property type="entry name" value="MPTase-PolyVal"/>
    <property type="match status" value="1"/>
</dbReference>
<gene>
    <name evidence="3" type="ORF">MKY91_20445</name>
</gene>
<dbReference type="EMBL" id="JBCITK010000002">
    <property type="protein sequence ID" value="MEN0645538.1"/>
    <property type="molecule type" value="Genomic_DNA"/>
</dbReference>
<dbReference type="InterPro" id="IPR041459">
    <property type="entry name" value="MPTase-PolyVal"/>
</dbReference>
<evidence type="ECO:0000259" key="2">
    <source>
        <dbReference type="Pfam" id="PF18818"/>
    </source>
</evidence>
<organism evidence="3 4">
    <name type="scientific">Alkalicoccobacillus gibsonii</name>
    <dbReference type="NCBI Taxonomy" id="79881"/>
    <lineage>
        <taxon>Bacteria</taxon>
        <taxon>Bacillati</taxon>
        <taxon>Bacillota</taxon>
        <taxon>Bacilli</taxon>
        <taxon>Bacillales</taxon>
        <taxon>Bacillaceae</taxon>
        <taxon>Alkalicoccobacillus</taxon>
    </lineage>
</organism>
<dbReference type="RefSeq" id="WP_343132205.1">
    <property type="nucleotide sequence ID" value="NZ_JBCITK010000002.1"/>
</dbReference>
<name>A0ABU9VNW1_9BACI</name>
<dbReference type="PIRSF" id="PIRSF037112">
    <property type="entry name" value="Antirestriction_ArdC"/>
    <property type="match status" value="1"/>
</dbReference>
<dbReference type="Pfam" id="PF08401">
    <property type="entry name" value="ArdcN"/>
    <property type="match status" value="1"/>
</dbReference>
<feature type="domain" description="Polyvalent protein metallopeptidase" evidence="2">
    <location>
        <begin position="159"/>
        <end position="270"/>
    </location>
</feature>
<evidence type="ECO:0000313" key="3">
    <source>
        <dbReference type="EMBL" id="MEN0645538.1"/>
    </source>
</evidence>
<dbReference type="Proteomes" id="UP001418796">
    <property type="component" value="Unassembled WGS sequence"/>
</dbReference>
<dbReference type="InterPro" id="IPR017113">
    <property type="entry name" value="Antirestriction_ArdC"/>
</dbReference>
<keyword evidence="4" id="KW-1185">Reference proteome</keyword>
<sequence length="290" mass="32970">MTKTKETVAEIVTNRIIEELKKGVVPWKKPWSNGLAVNWKTQKPYSGINTMLLPSGEYATMNQIKEAKGRVRKEELKNYFIVIFVKSLNKKATEDEETEDESEGNEKPRFMRRFYRVWEINTQCTGLKSKRPKSANLVDPIPACEEIVSNFLNKPDIRTGSQAYYDPTNDYICMPPLNSFHKVDDYYHTLFHELIHSTGHKTRLSRVGIVTPNKFGSKLYSMEELIAEVGASIMSANANITVDIEQNASYINGWLNALKGDPELILKASSKAQKAVDFVQVNSLNRKQSA</sequence>
<proteinExistence type="predicted"/>
<evidence type="ECO:0000259" key="1">
    <source>
        <dbReference type="Pfam" id="PF08401"/>
    </source>
</evidence>